<evidence type="ECO:0000313" key="7">
    <source>
        <dbReference type="Proteomes" id="UP001215598"/>
    </source>
</evidence>
<keyword evidence="3" id="KW-0863">Zinc-finger</keyword>
<evidence type="ECO:0000256" key="4">
    <source>
        <dbReference type="ARBA" id="ARBA00022833"/>
    </source>
</evidence>
<feature type="non-terminal residue" evidence="6">
    <location>
        <position position="1"/>
    </location>
</feature>
<comment type="subcellular location">
    <subcellularLocation>
        <location evidence="1">Nucleus</location>
    </subcellularLocation>
</comment>
<dbReference type="EMBL" id="JARKIB010000321">
    <property type="protein sequence ID" value="KAJ7714645.1"/>
    <property type="molecule type" value="Genomic_DNA"/>
</dbReference>
<evidence type="ECO:0000313" key="6">
    <source>
        <dbReference type="EMBL" id="KAJ7714645.1"/>
    </source>
</evidence>
<organism evidence="6 7">
    <name type="scientific">Mycena metata</name>
    <dbReference type="NCBI Taxonomy" id="1033252"/>
    <lineage>
        <taxon>Eukaryota</taxon>
        <taxon>Fungi</taxon>
        <taxon>Dikarya</taxon>
        <taxon>Basidiomycota</taxon>
        <taxon>Agaricomycotina</taxon>
        <taxon>Agaricomycetes</taxon>
        <taxon>Agaricomycetidae</taxon>
        <taxon>Agaricales</taxon>
        <taxon>Marasmiineae</taxon>
        <taxon>Mycenaceae</taxon>
        <taxon>Mycena</taxon>
    </lineage>
</organism>
<dbReference type="PANTHER" id="PTHR46481">
    <property type="entry name" value="ZINC FINGER BED DOMAIN-CONTAINING PROTEIN 4"/>
    <property type="match status" value="1"/>
</dbReference>
<sequence>LRCFPHIVNLACKAVLGAITDMDFAASGSADFIPDPARATTFLDAIARDPIRASSLRRQYFSEVLKALQQKDLQLLRDVDTRWSSTLIMIDRAILLREAIDKFLTNDQFRDLHKYRLGEDEWDALEAFKRILSVPHAFQQRLSAEKTPTLGDALPAFEAMIKAWEKQQVSHPETAHVVQEGIDKLESYRDRVQDVPAYILSMREFIILYLIAYWLCSHKSCSQATLVRKALA</sequence>
<dbReference type="InterPro" id="IPR012337">
    <property type="entry name" value="RNaseH-like_sf"/>
</dbReference>
<evidence type="ECO:0000256" key="5">
    <source>
        <dbReference type="ARBA" id="ARBA00023242"/>
    </source>
</evidence>
<dbReference type="GO" id="GO:0008270">
    <property type="term" value="F:zinc ion binding"/>
    <property type="evidence" value="ECO:0007669"/>
    <property type="project" value="UniProtKB-KW"/>
</dbReference>
<keyword evidence="7" id="KW-1185">Reference proteome</keyword>
<dbReference type="InterPro" id="IPR052035">
    <property type="entry name" value="ZnF_BED_domain_contain"/>
</dbReference>
<evidence type="ECO:0000256" key="2">
    <source>
        <dbReference type="ARBA" id="ARBA00022723"/>
    </source>
</evidence>
<evidence type="ECO:0000256" key="1">
    <source>
        <dbReference type="ARBA" id="ARBA00004123"/>
    </source>
</evidence>
<protein>
    <submittedName>
        <fullName evidence="6">Uncharacterized protein</fullName>
    </submittedName>
</protein>
<keyword evidence="5" id="KW-0539">Nucleus</keyword>
<dbReference type="PANTHER" id="PTHR46481:SF10">
    <property type="entry name" value="ZINC FINGER BED DOMAIN-CONTAINING PROTEIN 39"/>
    <property type="match status" value="1"/>
</dbReference>
<name>A0AAD7H995_9AGAR</name>
<keyword evidence="4" id="KW-0862">Zinc</keyword>
<dbReference type="SUPFAM" id="SSF53098">
    <property type="entry name" value="Ribonuclease H-like"/>
    <property type="match status" value="1"/>
</dbReference>
<comment type="caution">
    <text evidence="6">The sequence shown here is derived from an EMBL/GenBank/DDBJ whole genome shotgun (WGS) entry which is preliminary data.</text>
</comment>
<accession>A0AAD7H995</accession>
<proteinExistence type="predicted"/>
<gene>
    <name evidence="6" type="ORF">B0H16DRAFT_1340490</name>
</gene>
<dbReference type="Proteomes" id="UP001215598">
    <property type="component" value="Unassembled WGS sequence"/>
</dbReference>
<evidence type="ECO:0000256" key="3">
    <source>
        <dbReference type="ARBA" id="ARBA00022771"/>
    </source>
</evidence>
<reference evidence="6" key="1">
    <citation type="submission" date="2023-03" db="EMBL/GenBank/DDBJ databases">
        <title>Massive genome expansion in bonnet fungi (Mycena s.s.) driven by repeated elements and novel gene families across ecological guilds.</title>
        <authorList>
            <consortium name="Lawrence Berkeley National Laboratory"/>
            <person name="Harder C.B."/>
            <person name="Miyauchi S."/>
            <person name="Viragh M."/>
            <person name="Kuo A."/>
            <person name="Thoen E."/>
            <person name="Andreopoulos B."/>
            <person name="Lu D."/>
            <person name="Skrede I."/>
            <person name="Drula E."/>
            <person name="Henrissat B."/>
            <person name="Morin E."/>
            <person name="Kohler A."/>
            <person name="Barry K."/>
            <person name="LaButti K."/>
            <person name="Morin E."/>
            <person name="Salamov A."/>
            <person name="Lipzen A."/>
            <person name="Mereny Z."/>
            <person name="Hegedus B."/>
            <person name="Baldrian P."/>
            <person name="Stursova M."/>
            <person name="Weitz H."/>
            <person name="Taylor A."/>
            <person name="Grigoriev I.V."/>
            <person name="Nagy L.G."/>
            <person name="Martin F."/>
            <person name="Kauserud H."/>
        </authorList>
    </citation>
    <scope>NUCLEOTIDE SEQUENCE</scope>
    <source>
        <strain evidence="6">CBHHK182m</strain>
    </source>
</reference>
<keyword evidence="2" id="KW-0479">Metal-binding</keyword>
<dbReference type="GO" id="GO:0005634">
    <property type="term" value="C:nucleus"/>
    <property type="evidence" value="ECO:0007669"/>
    <property type="project" value="UniProtKB-SubCell"/>
</dbReference>
<dbReference type="AlphaFoldDB" id="A0AAD7H995"/>